<comment type="caution">
    <text evidence="1">The sequence shown here is derived from an EMBL/GenBank/DDBJ whole genome shotgun (WGS) entry which is preliminary data.</text>
</comment>
<evidence type="ECO:0000313" key="2">
    <source>
        <dbReference type="Proteomes" id="UP000550895"/>
    </source>
</evidence>
<dbReference type="Proteomes" id="UP000550895">
    <property type="component" value="Unassembled WGS sequence"/>
</dbReference>
<protein>
    <submittedName>
        <fullName evidence="1">Uncharacterized protein</fullName>
    </submittedName>
</protein>
<evidence type="ECO:0000313" key="1">
    <source>
        <dbReference type="EMBL" id="MBB5274166.1"/>
    </source>
</evidence>
<dbReference type="EMBL" id="JACHGA010000001">
    <property type="protein sequence ID" value="MBB5274166.1"/>
    <property type="molecule type" value="Genomic_DNA"/>
</dbReference>
<proteinExistence type="predicted"/>
<dbReference type="AlphaFoldDB" id="A0A7W8MAJ0"/>
<gene>
    <name evidence="1" type="ORF">HNR26_000204</name>
</gene>
<dbReference type="RefSeq" id="WP_162760191.1">
    <property type="nucleotide sequence ID" value="NZ_JACHGA010000001.1"/>
</dbReference>
<sequence>MAKLARRFTIISLSMALFAFMFAQLVVNNQPTVRHLSSGLVASCAPTGLNSCRPSF</sequence>
<accession>A0A7W8MAJ0</accession>
<organism evidence="1 2">
    <name type="scientific">Rhizobium rosettiformans</name>
    <dbReference type="NCBI Taxonomy" id="1368430"/>
    <lineage>
        <taxon>Bacteria</taxon>
        <taxon>Pseudomonadati</taxon>
        <taxon>Pseudomonadota</taxon>
        <taxon>Alphaproteobacteria</taxon>
        <taxon>Hyphomicrobiales</taxon>
        <taxon>Rhizobiaceae</taxon>
        <taxon>Rhizobium/Agrobacterium group</taxon>
        <taxon>Rhizobium</taxon>
    </lineage>
</organism>
<reference evidence="1 2" key="1">
    <citation type="submission" date="2020-08" db="EMBL/GenBank/DDBJ databases">
        <title>Genomic Encyclopedia of Type Strains, Phase IV (KMG-IV): sequencing the most valuable type-strain genomes for metagenomic binning, comparative biology and taxonomic classification.</title>
        <authorList>
            <person name="Goeker M."/>
        </authorList>
    </citation>
    <scope>NUCLEOTIDE SEQUENCE [LARGE SCALE GENOMIC DNA]</scope>
    <source>
        <strain evidence="1 2">DSM 26376</strain>
    </source>
</reference>
<name>A0A7W8MAJ0_9HYPH</name>
<keyword evidence="2" id="KW-1185">Reference proteome</keyword>